<evidence type="ECO:0008006" key="9">
    <source>
        <dbReference type="Google" id="ProtNLM"/>
    </source>
</evidence>
<name>A0A9P8PXK5_9ASCO</name>
<dbReference type="GO" id="GO:0016020">
    <property type="term" value="C:membrane"/>
    <property type="evidence" value="ECO:0007669"/>
    <property type="project" value="UniProtKB-SubCell"/>
</dbReference>
<feature type="transmembrane region" description="Helical" evidence="6">
    <location>
        <begin position="62"/>
        <end position="86"/>
    </location>
</feature>
<evidence type="ECO:0000256" key="3">
    <source>
        <dbReference type="ARBA" id="ARBA00022692"/>
    </source>
</evidence>
<sequence length="458" mass="53474">MWFFLPLIQEYYRSGEFSKINKLKDSIKENLKFQLIVGSLGLVALIYFFIRYGFNFDTFKNLLIGASHVYSLILSLWLMSHGLVAIPRRRWNNNFNLDYQLENLYFEIPKAYDEYNESAYNFKDICSIIRSLQNIHGIEQSVFHNEVQFLASLIPEDINLRHHVVSAEFTSIQQLSSQTLSRLHQTFKKEKTNYNSSLYGFNKYKLNILDLQDITESKSAGILRFRTFNPLIKNEKVLYYLYVYIIPTFNLLFASFQFILSFIIIESEILHSTKFSIINILLLSERITSTLKLALSIVFLTYMVTSALISLTRIKIFKIYHLFPINSNPVSVIFFIMYSNRLTIPLSFNFLTFLNNNKIQSQFNLFLGESINASIVGGFLNSNVPRLIIIPLLLTTFNVYDKLKKTISWDYLMDFLDSDDDDESYGRGTDKRESLIKEGKLIIQRELNSTQNNLNDTL</sequence>
<dbReference type="EMBL" id="JAEUBF010000310">
    <property type="protein sequence ID" value="KAH3679450.1"/>
    <property type="molecule type" value="Genomic_DNA"/>
</dbReference>
<keyword evidence="8" id="KW-1185">Reference proteome</keyword>
<dbReference type="AlphaFoldDB" id="A0A9P8PXK5"/>
<comment type="caution">
    <text evidence="7">The sequence shown here is derived from an EMBL/GenBank/DDBJ whole genome shotgun (WGS) entry which is preliminary data.</text>
</comment>
<dbReference type="InterPro" id="IPR051584">
    <property type="entry name" value="GPCR-associated_LMBR1"/>
</dbReference>
<evidence type="ECO:0000256" key="4">
    <source>
        <dbReference type="ARBA" id="ARBA00022989"/>
    </source>
</evidence>
<reference evidence="7" key="2">
    <citation type="submission" date="2021-01" db="EMBL/GenBank/DDBJ databases">
        <authorList>
            <person name="Schikora-Tamarit M.A."/>
        </authorList>
    </citation>
    <scope>NUCLEOTIDE SEQUENCE</scope>
    <source>
        <strain evidence="7">CBS6341</strain>
    </source>
</reference>
<evidence type="ECO:0000313" key="8">
    <source>
        <dbReference type="Proteomes" id="UP000769528"/>
    </source>
</evidence>
<proteinExistence type="inferred from homology"/>
<organism evidence="7 8">
    <name type="scientific">Wickerhamomyces mucosus</name>
    <dbReference type="NCBI Taxonomy" id="1378264"/>
    <lineage>
        <taxon>Eukaryota</taxon>
        <taxon>Fungi</taxon>
        <taxon>Dikarya</taxon>
        <taxon>Ascomycota</taxon>
        <taxon>Saccharomycotina</taxon>
        <taxon>Saccharomycetes</taxon>
        <taxon>Phaffomycetales</taxon>
        <taxon>Wickerhamomycetaceae</taxon>
        <taxon>Wickerhamomyces</taxon>
    </lineage>
</organism>
<evidence type="ECO:0000256" key="1">
    <source>
        <dbReference type="ARBA" id="ARBA00004141"/>
    </source>
</evidence>
<feature type="transmembrane region" description="Helical" evidence="6">
    <location>
        <begin position="31"/>
        <end position="50"/>
    </location>
</feature>
<dbReference type="PANTHER" id="PTHR21355:SF0">
    <property type="entry name" value="G-PROTEIN COUPLED RECEPTOR-ASSOCIATED PROTEIN LMBRD2"/>
    <property type="match status" value="1"/>
</dbReference>
<dbReference type="Proteomes" id="UP000769528">
    <property type="component" value="Unassembled WGS sequence"/>
</dbReference>
<dbReference type="OrthoDB" id="203099at2759"/>
<feature type="transmembrane region" description="Helical" evidence="6">
    <location>
        <begin position="239"/>
        <end position="265"/>
    </location>
</feature>
<reference evidence="7" key="1">
    <citation type="journal article" date="2021" name="Open Biol.">
        <title>Shared evolutionary footprints suggest mitochondrial oxidative damage underlies multiple complex I losses in fungi.</title>
        <authorList>
            <person name="Schikora-Tamarit M.A."/>
            <person name="Marcet-Houben M."/>
            <person name="Nosek J."/>
            <person name="Gabaldon T."/>
        </authorList>
    </citation>
    <scope>NUCLEOTIDE SEQUENCE</scope>
    <source>
        <strain evidence="7">CBS6341</strain>
    </source>
</reference>
<keyword evidence="5 6" id="KW-0472">Membrane</keyword>
<gene>
    <name evidence="7" type="ORF">WICMUC_000995</name>
</gene>
<keyword evidence="3 6" id="KW-0812">Transmembrane</keyword>
<feature type="transmembrane region" description="Helical" evidence="6">
    <location>
        <begin position="319"/>
        <end position="338"/>
    </location>
</feature>
<feature type="transmembrane region" description="Helical" evidence="6">
    <location>
        <begin position="293"/>
        <end position="312"/>
    </location>
</feature>
<evidence type="ECO:0000313" key="7">
    <source>
        <dbReference type="EMBL" id="KAH3679450.1"/>
    </source>
</evidence>
<accession>A0A9P8PXK5</accession>
<dbReference type="InterPro" id="IPR006876">
    <property type="entry name" value="LMBR1-like_membr_prot"/>
</dbReference>
<dbReference type="Pfam" id="PF04791">
    <property type="entry name" value="LMBR1"/>
    <property type="match status" value="1"/>
</dbReference>
<evidence type="ECO:0000256" key="5">
    <source>
        <dbReference type="ARBA" id="ARBA00023136"/>
    </source>
</evidence>
<evidence type="ECO:0000256" key="2">
    <source>
        <dbReference type="ARBA" id="ARBA00010487"/>
    </source>
</evidence>
<comment type="similarity">
    <text evidence="2">Belongs to the LIMR family.</text>
</comment>
<dbReference type="PANTHER" id="PTHR21355">
    <property type="entry name" value="G-PROTEIN COUPLED RECEPTOR-ASSOCIATED PROTEIN LMBRD2"/>
    <property type="match status" value="1"/>
</dbReference>
<keyword evidence="4 6" id="KW-1133">Transmembrane helix</keyword>
<comment type="subcellular location">
    <subcellularLocation>
        <location evidence="1">Membrane</location>
        <topology evidence="1">Multi-pass membrane protein</topology>
    </subcellularLocation>
</comment>
<evidence type="ECO:0000256" key="6">
    <source>
        <dbReference type="SAM" id="Phobius"/>
    </source>
</evidence>
<protein>
    <recommendedName>
        <fullName evidence="9">LMBR1 domain-containing protein 2</fullName>
    </recommendedName>
</protein>